<evidence type="ECO:0008006" key="4">
    <source>
        <dbReference type="Google" id="ProtNLM"/>
    </source>
</evidence>
<name>A0ABW5GI30_9PSEU</name>
<evidence type="ECO:0000313" key="3">
    <source>
        <dbReference type="Proteomes" id="UP001597419"/>
    </source>
</evidence>
<accession>A0ABW5GI30</accession>
<feature type="chain" id="PRO_5046244145" description="Peptidase inhibitor family I36" evidence="1">
    <location>
        <begin position="28"/>
        <end position="121"/>
    </location>
</feature>
<keyword evidence="1" id="KW-0732">Signal</keyword>
<keyword evidence="3" id="KW-1185">Reference proteome</keyword>
<dbReference type="EMBL" id="JBHUKU010000009">
    <property type="protein sequence ID" value="MFD2460503.1"/>
    <property type="molecule type" value="Genomic_DNA"/>
</dbReference>
<evidence type="ECO:0000313" key="2">
    <source>
        <dbReference type="EMBL" id="MFD2460503.1"/>
    </source>
</evidence>
<protein>
    <recommendedName>
        <fullName evidence="4">Peptidase inhibitor family I36</fullName>
    </recommendedName>
</protein>
<dbReference type="Proteomes" id="UP001597419">
    <property type="component" value="Unassembled WGS sequence"/>
</dbReference>
<evidence type="ECO:0000256" key="1">
    <source>
        <dbReference type="SAM" id="SignalP"/>
    </source>
</evidence>
<reference evidence="3" key="1">
    <citation type="journal article" date="2019" name="Int. J. Syst. Evol. Microbiol.">
        <title>The Global Catalogue of Microorganisms (GCM) 10K type strain sequencing project: providing services to taxonomists for standard genome sequencing and annotation.</title>
        <authorList>
            <consortium name="The Broad Institute Genomics Platform"/>
            <consortium name="The Broad Institute Genome Sequencing Center for Infectious Disease"/>
            <person name="Wu L."/>
            <person name="Ma J."/>
        </authorList>
    </citation>
    <scope>NUCLEOTIDE SEQUENCE [LARGE SCALE GENOMIC DNA]</scope>
    <source>
        <strain evidence="3">CGMCC 4.7643</strain>
    </source>
</reference>
<sequence>MNRIAKTAVVTLLAGLPIAASVGTASAAPAEVSCPDSGAACFYASTGFNDIITVLPASVGSGNVPRPASVRNRTPYTLCFVNPDTGASTSQAPSTEGPDLTGGGWNQVTAHVYFVDPGASC</sequence>
<feature type="signal peptide" evidence="1">
    <location>
        <begin position="1"/>
        <end position="27"/>
    </location>
</feature>
<dbReference type="RefSeq" id="WP_345393542.1">
    <property type="nucleotide sequence ID" value="NZ_BAABHG010000006.1"/>
</dbReference>
<comment type="caution">
    <text evidence="2">The sequence shown here is derived from an EMBL/GenBank/DDBJ whole genome shotgun (WGS) entry which is preliminary data.</text>
</comment>
<organism evidence="2 3">
    <name type="scientific">Amycolatopsis samaneae</name>
    <dbReference type="NCBI Taxonomy" id="664691"/>
    <lineage>
        <taxon>Bacteria</taxon>
        <taxon>Bacillati</taxon>
        <taxon>Actinomycetota</taxon>
        <taxon>Actinomycetes</taxon>
        <taxon>Pseudonocardiales</taxon>
        <taxon>Pseudonocardiaceae</taxon>
        <taxon>Amycolatopsis</taxon>
    </lineage>
</organism>
<proteinExistence type="predicted"/>
<gene>
    <name evidence="2" type="ORF">ACFSYJ_17980</name>
</gene>